<evidence type="ECO:0000256" key="3">
    <source>
        <dbReference type="ARBA" id="ARBA00022553"/>
    </source>
</evidence>
<keyword evidence="7" id="KW-0067">ATP-binding</keyword>
<dbReference type="PANTHER" id="PTHR41523">
    <property type="entry name" value="TWO-COMPONENT SYSTEM SENSOR PROTEIN"/>
    <property type="match status" value="1"/>
</dbReference>
<dbReference type="Pfam" id="PF00989">
    <property type="entry name" value="PAS"/>
    <property type="match status" value="1"/>
</dbReference>
<dbReference type="RefSeq" id="WP_115891982.1">
    <property type="nucleotide sequence ID" value="NZ_QREL01000001.1"/>
</dbReference>
<comment type="caution">
    <text evidence="10">The sequence shown here is derived from an EMBL/GenBank/DDBJ whole genome shotgun (WGS) entry which is preliminary data.</text>
</comment>
<sequence length="673" mass="76797">MESEVDAMKMFLRRIRDIVEMSGQRDMESLIRDMKAGDHICIIYDDDAEWRNTLIPFMVDGLRRGERCLYICSERTADTVREELGREVPVDEFEADGRLRIMDDSDAYTDGGVFDPERMVALLESETRKAVSEGFSALRVTGEMDWVLKGLPGSERLIEYENMLNNFFPGSDCLAICQYRRSLFSPEIIRGVLLTHPLVVWNSMVYRNPYYVRPEILLRGVRSEMEVDMWLENIRRENELLCSLENLMYLYEAFIDHNPGIVFLKDSGGRYILANSSFSEVFGVDDVTGKTDPELMNRRAAEACRRSDMAALRDGESYTEEEVHGRVYGVYKFRVELPGGELGVGGFALDITDKKIHEMEVETSRNNFLGIVENSPEPMMIVDLEGVLLYSNPAARKFFDWPPGYRGKHIGIPLSRELQEVKVLTADSEVRVAEMMITDTVWEGRESLLIRLHDITRLREYEESLRRSLDEKDVMLREIHHRVKNNLQIISSLLNLQRYHLEDGRAAEALRDSVTRIKSMAMIHEKIYQTENMAHVNFREYMEDLLSELRSNYPSMDIRFQFKLEDVDLSINQAIPCGLIVNEAVTNALKHAFPGGSGEVRISMRRVGDSMEVTIADDGVGLPESFDPSVDGGLGMDLMLNLAAQLEGEVTIDGSDGVRVALRFPLEPVEEPS</sequence>
<dbReference type="SMART" id="SM00387">
    <property type="entry name" value="HATPase_c"/>
    <property type="match status" value="1"/>
</dbReference>
<keyword evidence="6" id="KW-0418">Kinase</keyword>
<feature type="domain" description="PAS" evidence="9">
    <location>
        <begin position="364"/>
        <end position="403"/>
    </location>
</feature>
<dbReference type="NCBIfam" id="TIGR00229">
    <property type="entry name" value="sensory_box"/>
    <property type="match status" value="1"/>
</dbReference>
<organism evidence="10 11">
    <name type="scientific">Methanothermobacter defluvii</name>
    <dbReference type="NCBI Taxonomy" id="49339"/>
    <lineage>
        <taxon>Archaea</taxon>
        <taxon>Methanobacteriati</taxon>
        <taxon>Methanobacteriota</taxon>
        <taxon>Methanomada group</taxon>
        <taxon>Methanobacteria</taxon>
        <taxon>Methanobacteriales</taxon>
        <taxon>Methanobacteriaceae</taxon>
        <taxon>Methanothermobacter</taxon>
    </lineage>
</organism>
<comment type="catalytic activity">
    <reaction evidence="1">
        <text>ATP + protein L-histidine = ADP + protein N-phospho-L-histidine.</text>
        <dbReference type="EC" id="2.7.13.3"/>
    </reaction>
</comment>
<name>A0A371NCP4_9EURY</name>
<dbReference type="Pfam" id="PF07568">
    <property type="entry name" value="HisKA_2"/>
    <property type="match status" value="1"/>
</dbReference>
<evidence type="ECO:0000259" key="9">
    <source>
        <dbReference type="PROSITE" id="PS50112"/>
    </source>
</evidence>
<dbReference type="InterPro" id="IPR000014">
    <property type="entry name" value="PAS"/>
</dbReference>
<keyword evidence="3" id="KW-0597">Phosphoprotein</keyword>
<evidence type="ECO:0000313" key="11">
    <source>
        <dbReference type="Proteomes" id="UP000256864"/>
    </source>
</evidence>
<proteinExistence type="predicted"/>
<dbReference type="GO" id="GO:0004673">
    <property type="term" value="F:protein histidine kinase activity"/>
    <property type="evidence" value="ECO:0007669"/>
    <property type="project" value="UniProtKB-EC"/>
</dbReference>
<dbReference type="PROSITE" id="PS50109">
    <property type="entry name" value="HIS_KIN"/>
    <property type="match status" value="1"/>
</dbReference>
<dbReference type="InterPro" id="IPR036890">
    <property type="entry name" value="HATPase_C_sf"/>
</dbReference>
<evidence type="ECO:0000256" key="1">
    <source>
        <dbReference type="ARBA" id="ARBA00000085"/>
    </source>
</evidence>
<evidence type="ECO:0000256" key="7">
    <source>
        <dbReference type="ARBA" id="ARBA00022840"/>
    </source>
</evidence>
<dbReference type="SUPFAM" id="SSF55785">
    <property type="entry name" value="PYP-like sensor domain (PAS domain)"/>
    <property type="match status" value="2"/>
</dbReference>
<evidence type="ECO:0000259" key="8">
    <source>
        <dbReference type="PROSITE" id="PS50109"/>
    </source>
</evidence>
<dbReference type="PANTHER" id="PTHR41523:SF8">
    <property type="entry name" value="ETHYLENE RESPONSE SENSOR PROTEIN"/>
    <property type="match status" value="1"/>
</dbReference>
<dbReference type="InterPro" id="IPR013656">
    <property type="entry name" value="PAS_4"/>
</dbReference>
<evidence type="ECO:0000256" key="4">
    <source>
        <dbReference type="ARBA" id="ARBA00022679"/>
    </source>
</evidence>
<dbReference type="GO" id="GO:0005524">
    <property type="term" value="F:ATP binding"/>
    <property type="evidence" value="ECO:0007669"/>
    <property type="project" value="UniProtKB-KW"/>
</dbReference>
<dbReference type="InterPro" id="IPR011495">
    <property type="entry name" value="Sig_transdc_His_kin_sub2_dim/P"/>
</dbReference>
<keyword evidence="4" id="KW-0808">Transferase</keyword>
<dbReference type="EMBL" id="QREL01000001">
    <property type="protein sequence ID" value="REE28281.1"/>
    <property type="molecule type" value="Genomic_DNA"/>
</dbReference>
<dbReference type="PROSITE" id="PS50112">
    <property type="entry name" value="PAS"/>
    <property type="match status" value="1"/>
</dbReference>
<dbReference type="Pfam" id="PF14417">
    <property type="entry name" value="MEDS"/>
    <property type="match status" value="1"/>
</dbReference>
<dbReference type="SUPFAM" id="SSF55874">
    <property type="entry name" value="ATPase domain of HSP90 chaperone/DNA topoisomerase II/histidine kinase"/>
    <property type="match status" value="1"/>
</dbReference>
<evidence type="ECO:0000256" key="5">
    <source>
        <dbReference type="ARBA" id="ARBA00022741"/>
    </source>
</evidence>
<dbReference type="Proteomes" id="UP000256864">
    <property type="component" value="Unassembled WGS sequence"/>
</dbReference>
<dbReference type="AlphaFoldDB" id="A0A371NCP4"/>
<gene>
    <name evidence="10" type="ORF">C7452_0282</name>
</gene>
<dbReference type="InterPro" id="IPR005467">
    <property type="entry name" value="His_kinase_dom"/>
</dbReference>
<dbReference type="Pfam" id="PF08448">
    <property type="entry name" value="PAS_4"/>
    <property type="match status" value="1"/>
</dbReference>
<dbReference type="InterPro" id="IPR035965">
    <property type="entry name" value="PAS-like_dom_sf"/>
</dbReference>
<dbReference type="InterPro" id="IPR013767">
    <property type="entry name" value="PAS_fold"/>
</dbReference>
<keyword evidence="11" id="KW-1185">Reference proteome</keyword>
<reference evidence="10 11" key="1">
    <citation type="submission" date="2018-07" db="EMBL/GenBank/DDBJ databases">
        <title>Genomic Encyclopedia of Type Strains, Phase IV (KMG-IV): sequencing the most valuable type-strain genomes for metagenomic binning, comparative biology and taxonomic classification.</title>
        <authorList>
            <person name="Goeker M."/>
        </authorList>
    </citation>
    <scope>NUCLEOTIDE SEQUENCE [LARGE SCALE GENOMIC DNA]</scope>
    <source>
        <strain evidence="10 11">DSM 7466</strain>
    </source>
</reference>
<feature type="domain" description="Histidine kinase" evidence="8">
    <location>
        <begin position="478"/>
        <end position="668"/>
    </location>
</feature>
<protein>
    <recommendedName>
        <fullName evidence="2">histidine kinase</fullName>
        <ecNumber evidence="2">2.7.13.3</ecNumber>
    </recommendedName>
</protein>
<dbReference type="SMART" id="SM00091">
    <property type="entry name" value="PAS"/>
    <property type="match status" value="2"/>
</dbReference>
<dbReference type="Gene3D" id="3.30.565.10">
    <property type="entry name" value="Histidine kinase-like ATPase, C-terminal domain"/>
    <property type="match status" value="1"/>
</dbReference>
<dbReference type="EC" id="2.7.13.3" evidence="2"/>
<evidence type="ECO:0000256" key="6">
    <source>
        <dbReference type="ARBA" id="ARBA00022777"/>
    </source>
</evidence>
<dbReference type="GO" id="GO:0006355">
    <property type="term" value="P:regulation of DNA-templated transcription"/>
    <property type="evidence" value="ECO:0007669"/>
    <property type="project" value="InterPro"/>
</dbReference>
<keyword evidence="5" id="KW-0547">Nucleotide-binding</keyword>
<evidence type="ECO:0000313" key="10">
    <source>
        <dbReference type="EMBL" id="REE28281.1"/>
    </source>
</evidence>
<evidence type="ECO:0000256" key="2">
    <source>
        <dbReference type="ARBA" id="ARBA00012438"/>
    </source>
</evidence>
<accession>A0A371NCP4</accession>
<dbReference type="Gene3D" id="3.30.450.20">
    <property type="entry name" value="PAS domain"/>
    <property type="match status" value="3"/>
</dbReference>
<dbReference type="InterPro" id="IPR003594">
    <property type="entry name" value="HATPase_dom"/>
</dbReference>
<dbReference type="InterPro" id="IPR025847">
    <property type="entry name" value="MEDS_domain"/>
</dbReference>
<dbReference type="Pfam" id="PF02518">
    <property type="entry name" value="HATPase_c"/>
    <property type="match status" value="1"/>
</dbReference>